<dbReference type="RefSeq" id="WP_212820238.1">
    <property type="nucleotide sequence ID" value="NZ_AP023415.1"/>
</dbReference>
<dbReference type="InterPro" id="IPR024747">
    <property type="entry name" value="Pyridox_Oxase-rel"/>
</dbReference>
<protein>
    <submittedName>
        <fullName evidence="1">5-nitroimidazole antibiotic resistance protein</fullName>
    </submittedName>
</protein>
<organism evidence="1 2">
    <name type="scientific">Vescimonas fastidiosa</name>
    <dbReference type="NCBI Taxonomy" id="2714353"/>
    <lineage>
        <taxon>Bacteria</taxon>
        <taxon>Bacillati</taxon>
        <taxon>Bacillota</taxon>
        <taxon>Clostridia</taxon>
        <taxon>Eubacteriales</taxon>
        <taxon>Oscillospiraceae</taxon>
        <taxon>Vescimonas</taxon>
    </lineage>
</organism>
<sequence>MRRKDRQRDADFAWQVMREAPYATLSLADGAGRPYAVPVSQAADEEVGAIYFHCALAGEKYEIFKDGCEAAMSAVSHAEIIPDEYTVAYASAVARGRLEIVTDEKERMRAIKILCMQFDPEAGEKYVSCMKNSGARTCVVRLSVKEITGKEGND</sequence>
<dbReference type="EMBL" id="AP023415">
    <property type="protein sequence ID" value="BCK79051.1"/>
    <property type="molecule type" value="Genomic_DNA"/>
</dbReference>
<dbReference type="PANTHER" id="PTHR34071">
    <property type="entry name" value="5-NITROIMIDAZOLE ANTIBIOTICS RESISTANCE PROTEIN, NIMA-FAMILY-RELATED PROTEIN-RELATED"/>
    <property type="match status" value="1"/>
</dbReference>
<proteinExistence type="predicted"/>
<evidence type="ECO:0000313" key="2">
    <source>
        <dbReference type="Proteomes" id="UP000681343"/>
    </source>
</evidence>
<dbReference type="SUPFAM" id="SSF50475">
    <property type="entry name" value="FMN-binding split barrel"/>
    <property type="match status" value="1"/>
</dbReference>
<dbReference type="PANTHER" id="PTHR34071:SF2">
    <property type="entry name" value="FLAVIN-NUCLEOTIDE-BINDING PROTEIN"/>
    <property type="match status" value="1"/>
</dbReference>
<gene>
    <name evidence="1" type="ORF">MM35RIKEN_12430</name>
</gene>
<reference evidence="1" key="1">
    <citation type="submission" date="2020-09" db="EMBL/GenBank/DDBJ databases">
        <title>New species isolated from human feces.</title>
        <authorList>
            <person name="Kitahara M."/>
            <person name="Shigeno Y."/>
            <person name="Shime M."/>
            <person name="Matsumoto Y."/>
            <person name="Nakamura S."/>
            <person name="Motooka D."/>
            <person name="Fukuoka S."/>
            <person name="Nishikawa H."/>
            <person name="Benno Y."/>
        </authorList>
    </citation>
    <scope>NUCLEOTIDE SEQUENCE</scope>
    <source>
        <strain evidence="1">MM35</strain>
    </source>
</reference>
<evidence type="ECO:0000313" key="1">
    <source>
        <dbReference type="EMBL" id="BCK79051.1"/>
    </source>
</evidence>
<dbReference type="AlphaFoldDB" id="A0A810Q0R8"/>
<dbReference type="InterPro" id="IPR012349">
    <property type="entry name" value="Split_barrel_FMN-bd"/>
</dbReference>
<dbReference type="KEGG" id="vfa:MM35RIKEN_12430"/>
<dbReference type="Pfam" id="PF12900">
    <property type="entry name" value="Pyridox_ox_2"/>
    <property type="match status" value="1"/>
</dbReference>
<name>A0A810Q0R8_9FIRM</name>
<keyword evidence="2" id="KW-1185">Reference proteome</keyword>
<dbReference type="Proteomes" id="UP000681343">
    <property type="component" value="Chromosome"/>
</dbReference>
<dbReference type="Gene3D" id="2.30.110.10">
    <property type="entry name" value="Electron Transport, Fmn-binding Protein, Chain A"/>
    <property type="match status" value="1"/>
</dbReference>
<accession>A0A810Q0R8</accession>